<organism evidence="1 2">
    <name type="scientific">Leptotrichia wadei</name>
    <dbReference type="NCBI Taxonomy" id="157687"/>
    <lineage>
        <taxon>Bacteria</taxon>
        <taxon>Fusobacteriati</taxon>
        <taxon>Fusobacteriota</taxon>
        <taxon>Fusobacteriia</taxon>
        <taxon>Fusobacteriales</taxon>
        <taxon>Leptotrichiaceae</taxon>
        <taxon>Leptotrichia</taxon>
    </lineage>
</organism>
<dbReference type="Proteomes" id="UP000321943">
    <property type="component" value="Chromosome"/>
</dbReference>
<accession>A0A7U6QZE0</accession>
<dbReference type="GeneID" id="84804589"/>
<dbReference type="RefSeq" id="WP_018497838.1">
    <property type="nucleotide sequence ID" value="NZ_AP019829.2"/>
</dbReference>
<sequence length="251" mass="30652">MDVSIITWDENYYDSCYEDYLQIMKNNEIVYYGYCYELISYNEEARYKFVFEFNYGDIKNKCDMGIVKFENNFLMVPYREKIYQYDYKYLPLKFTEQQLLRLMSKEEISLINKISCSDILLQWLGLSNFKGYFDTFKEYKKQLFYDIYFVDIDKLDDNIENFFKEISKLRNREIVKILKNDFEIVTAYLNTGKIWEAFLKKDDKIYLNTELDVSIDVTDIVEKYYKKEREKVLKEIVKYGDKLYGNKIFKI</sequence>
<reference evidence="1 2" key="1">
    <citation type="submission" date="2019-07" db="EMBL/GenBank/DDBJ databases">
        <title>Complete Genome Sequence of Leptotrichia wadei Strain JCM16777.</title>
        <authorList>
            <person name="Watanabe S."/>
            <person name="Cui L."/>
        </authorList>
    </citation>
    <scope>NUCLEOTIDE SEQUENCE [LARGE SCALE GENOMIC DNA]</scope>
    <source>
        <strain evidence="1 2">JCM16777</strain>
    </source>
</reference>
<evidence type="ECO:0000313" key="2">
    <source>
        <dbReference type="Proteomes" id="UP000321943"/>
    </source>
</evidence>
<name>A0A7U6QZE0_9FUSO</name>
<dbReference type="EMBL" id="AP019829">
    <property type="protein sequence ID" value="BBM43021.1"/>
    <property type="molecule type" value="Genomic_DNA"/>
</dbReference>
<dbReference type="AlphaFoldDB" id="A0A7U6QZE0"/>
<gene>
    <name evidence="1" type="ORF">JCM16777_1271</name>
</gene>
<proteinExistence type="predicted"/>
<dbReference type="KEGG" id="lwd:JCM16777_1271"/>
<evidence type="ECO:0000313" key="1">
    <source>
        <dbReference type="EMBL" id="BBM43021.1"/>
    </source>
</evidence>
<protein>
    <submittedName>
        <fullName evidence="1">Uncharacterized protein</fullName>
    </submittedName>
</protein>